<keyword evidence="2" id="KW-0472">Membrane</keyword>
<keyword evidence="1" id="KW-0175">Coiled coil</keyword>
<evidence type="ECO:0000313" key="3">
    <source>
        <dbReference type="EMBL" id="OGY72260.1"/>
    </source>
</evidence>
<name>A0A1G2A884_9BACT</name>
<keyword evidence="2" id="KW-1133">Transmembrane helix</keyword>
<comment type="caution">
    <text evidence="3">The sequence shown here is derived from an EMBL/GenBank/DDBJ whole genome shotgun (WGS) entry which is preliminary data.</text>
</comment>
<feature type="coiled-coil region" evidence="1">
    <location>
        <begin position="6"/>
        <end position="33"/>
    </location>
</feature>
<evidence type="ECO:0000256" key="2">
    <source>
        <dbReference type="SAM" id="Phobius"/>
    </source>
</evidence>
<sequence>MKKYLIESLAKKYDRAIMRIKKMEASLQSAENKNAAGFAFRLLRERIKENMLEFLIVIFADSSESFIILKKRDEFAVCDVSYVEYRLYSRKMKLLSLGGMSSVLFATLIVSFIVSFIMPNFQALAATFSWSQTNWNGSTDGGVYPTHADNRTNWTKYSSKNITVDASQNGVLTTSDSVVIVGQTDSDFNAGTVGSFTEVVTGQNKVRLKIAQ</sequence>
<keyword evidence="2" id="KW-0812">Transmembrane</keyword>
<accession>A0A1G2A884</accession>
<reference evidence="3 4" key="1">
    <citation type="journal article" date="2016" name="Nat. Commun.">
        <title>Thousands of microbial genomes shed light on interconnected biogeochemical processes in an aquifer system.</title>
        <authorList>
            <person name="Anantharaman K."/>
            <person name="Brown C.T."/>
            <person name="Hug L.A."/>
            <person name="Sharon I."/>
            <person name="Castelle C.J."/>
            <person name="Probst A.J."/>
            <person name="Thomas B.C."/>
            <person name="Singh A."/>
            <person name="Wilkins M.J."/>
            <person name="Karaoz U."/>
            <person name="Brodie E.L."/>
            <person name="Williams K.H."/>
            <person name="Hubbard S.S."/>
            <person name="Banfield J.F."/>
        </authorList>
    </citation>
    <scope>NUCLEOTIDE SEQUENCE [LARGE SCALE GENOMIC DNA]</scope>
</reference>
<protein>
    <submittedName>
        <fullName evidence="3">Uncharacterized protein</fullName>
    </submittedName>
</protein>
<gene>
    <name evidence="3" type="ORF">A3H61_01455</name>
</gene>
<dbReference type="EMBL" id="MHJU01000039">
    <property type="protein sequence ID" value="OGY72260.1"/>
    <property type="molecule type" value="Genomic_DNA"/>
</dbReference>
<evidence type="ECO:0000313" key="4">
    <source>
        <dbReference type="Proteomes" id="UP000178315"/>
    </source>
</evidence>
<dbReference type="AlphaFoldDB" id="A0A1G2A884"/>
<evidence type="ECO:0000256" key="1">
    <source>
        <dbReference type="SAM" id="Coils"/>
    </source>
</evidence>
<feature type="transmembrane region" description="Helical" evidence="2">
    <location>
        <begin position="94"/>
        <end position="118"/>
    </location>
</feature>
<proteinExistence type="predicted"/>
<dbReference type="Proteomes" id="UP000178315">
    <property type="component" value="Unassembled WGS sequence"/>
</dbReference>
<organism evidence="3 4">
    <name type="scientific">Candidatus Jacksonbacteria bacterium RIFCSPLOWO2_02_FULL_44_20</name>
    <dbReference type="NCBI Taxonomy" id="1798460"/>
    <lineage>
        <taxon>Bacteria</taxon>
        <taxon>Candidatus Jacksoniibacteriota</taxon>
    </lineage>
</organism>